<evidence type="ECO:0000259" key="2">
    <source>
        <dbReference type="Pfam" id="PF01425"/>
    </source>
</evidence>
<dbReference type="SUPFAM" id="SSF75304">
    <property type="entry name" value="Amidase signature (AS) enzymes"/>
    <property type="match status" value="1"/>
</dbReference>
<evidence type="ECO:0000313" key="3">
    <source>
        <dbReference type="EMBL" id="WGK88252.1"/>
    </source>
</evidence>
<feature type="domain" description="Amidase" evidence="2">
    <location>
        <begin position="47"/>
        <end position="504"/>
    </location>
</feature>
<sequence>MQSIKKFVAWSFVMFAASAQADVAIDHMTLADMRQALNNGRITSEQLVRHYLDNIRANNHQGQNINALVTINEAAIEQARKWDAQRANNPAAEYAPLAGIPFVAKDNFDTRGMVTSGGSYVLRSSLPNQDAFTVKKLIDGQAILLGKANMSELAASFGWFGYSSFGGQTLNPNNTKRDASGSSSGSAAAVAAKFAPFALGSDTSGSIRAPASVTGTVGFRPSLGLISRSGIIPLSLAFDTGGVITRSVVDQAIVLDAIKGQDNSDSATLDVASDRIQFEQALDRTSLKGKTIGVITNFKGANPEVDAVFTAAQETLAKRGAHVVAIDLPKGFETLWSDVLGPVGESEFKPQFERYLATLGANQPRTLEGFLGLARKNQAENGPHGMNPARLAGLEALSKTNSTDSPLYISILSRKIPQLRAQLMGIMQKNKVDSLFFATINCPASVVHGVTDDSYVCKAGDTYASSYIASATGFPEITVPAGTIKGNLPVGVSFLGGYGEDAKVVSFGYSFLER</sequence>
<dbReference type="InterPro" id="IPR036928">
    <property type="entry name" value="AS_sf"/>
</dbReference>
<dbReference type="RefSeq" id="WP_280161459.1">
    <property type="nucleotide sequence ID" value="NZ_CP093428.1"/>
</dbReference>
<protein>
    <submittedName>
        <fullName evidence="3">Amidase family protein</fullName>
    </submittedName>
</protein>
<dbReference type="Pfam" id="PF01425">
    <property type="entry name" value="Amidase"/>
    <property type="match status" value="1"/>
</dbReference>
<gene>
    <name evidence="3" type="ORF">MOQ58_17095</name>
</gene>
<feature type="chain" id="PRO_5047077242" evidence="1">
    <location>
        <begin position="22"/>
        <end position="514"/>
    </location>
</feature>
<organism evidence="3 4">
    <name type="scientific">Pseudomonas migulae</name>
    <dbReference type="NCBI Taxonomy" id="78543"/>
    <lineage>
        <taxon>Bacteria</taxon>
        <taxon>Pseudomonadati</taxon>
        <taxon>Pseudomonadota</taxon>
        <taxon>Gammaproteobacteria</taxon>
        <taxon>Pseudomonadales</taxon>
        <taxon>Pseudomonadaceae</taxon>
        <taxon>Pseudomonas</taxon>
    </lineage>
</organism>
<keyword evidence="1" id="KW-0732">Signal</keyword>
<dbReference type="PANTHER" id="PTHR42678:SF34">
    <property type="entry name" value="OS04G0183300 PROTEIN"/>
    <property type="match status" value="1"/>
</dbReference>
<reference evidence="3 4" key="1">
    <citation type="submission" date="2022-03" db="EMBL/GenBank/DDBJ databases">
        <title>Plant growth promoting endophytes with ACC deaminase activity.</title>
        <authorList>
            <person name="Charles T."/>
            <person name="Van Dyk A."/>
            <person name="Cheng J."/>
            <person name="Heil J."/>
        </authorList>
    </citation>
    <scope>NUCLEOTIDE SEQUENCE [LARGE SCALE GENOMIC DNA]</scope>
    <source>
        <strain evidence="3 4">8R6</strain>
    </source>
</reference>
<dbReference type="Gene3D" id="3.90.1300.10">
    <property type="entry name" value="Amidase signature (AS) domain"/>
    <property type="match status" value="1"/>
</dbReference>
<dbReference type="Proteomes" id="UP001243713">
    <property type="component" value="Chromosome"/>
</dbReference>
<evidence type="ECO:0000313" key="4">
    <source>
        <dbReference type="Proteomes" id="UP001243713"/>
    </source>
</evidence>
<proteinExistence type="predicted"/>
<keyword evidence="4" id="KW-1185">Reference proteome</keyword>
<name>A0ABY8MLQ7_9PSED</name>
<dbReference type="EMBL" id="CP093428">
    <property type="protein sequence ID" value="WGK88252.1"/>
    <property type="molecule type" value="Genomic_DNA"/>
</dbReference>
<evidence type="ECO:0000256" key="1">
    <source>
        <dbReference type="SAM" id="SignalP"/>
    </source>
</evidence>
<dbReference type="InterPro" id="IPR023631">
    <property type="entry name" value="Amidase_dom"/>
</dbReference>
<accession>A0ABY8MLQ7</accession>
<dbReference type="PANTHER" id="PTHR42678">
    <property type="entry name" value="AMIDASE"/>
    <property type="match status" value="1"/>
</dbReference>
<feature type="signal peptide" evidence="1">
    <location>
        <begin position="1"/>
        <end position="21"/>
    </location>
</feature>